<dbReference type="EMBL" id="FUXM01000029">
    <property type="protein sequence ID" value="SKA14283.1"/>
    <property type="molecule type" value="Genomic_DNA"/>
</dbReference>
<organism evidence="1 2">
    <name type="scientific">Carboxydocella sporoproducens DSM 16521</name>
    <dbReference type="NCBI Taxonomy" id="1121270"/>
    <lineage>
        <taxon>Bacteria</taxon>
        <taxon>Bacillati</taxon>
        <taxon>Bacillota</taxon>
        <taxon>Clostridia</taxon>
        <taxon>Eubacteriales</taxon>
        <taxon>Clostridiales Family XVI. Incertae Sedis</taxon>
        <taxon>Carboxydocella</taxon>
    </lineage>
</organism>
<name>A0A1T4REA6_9FIRM</name>
<dbReference type="InterPro" id="IPR038695">
    <property type="entry name" value="Saro_0823-like_sf"/>
</dbReference>
<keyword evidence="2" id="KW-1185">Reference proteome</keyword>
<proteinExistence type="predicted"/>
<gene>
    <name evidence="1" type="ORF">SAMN02745885_02066</name>
</gene>
<evidence type="ECO:0000313" key="1">
    <source>
        <dbReference type="EMBL" id="SKA14283.1"/>
    </source>
</evidence>
<sequence length="112" mass="12741">MTNQTQIASRVQIADTFWRRLVGLLDREKMAPGEALVIRPCQGVHTCFMRFPIDVIFLDDTNRIVHLITGMPPWRFSPVVREARAVVELPAGTIEQLGLRKGHVLRLLGRII</sequence>
<evidence type="ECO:0008006" key="3">
    <source>
        <dbReference type="Google" id="ProtNLM"/>
    </source>
</evidence>
<dbReference type="AlphaFoldDB" id="A0A1T4REA6"/>
<dbReference type="PANTHER" id="PTHR37953:SF1">
    <property type="entry name" value="UPF0127 PROTEIN MJ1496"/>
    <property type="match status" value="1"/>
</dbReference>
<dbReference type="PANTHER" id="PTHR37953">
    <property type="entry name" value="UPF0127 PROTEIN MJ1496"/>
    <property type="match status" value="1"/>
</dbReference>
<dbReference type="Pfam" id="PF02643">
    <property type="entry name" value="DUF192"/>
    <property type="match status" value="1"/>
</dbReference>
<dbReference type="Gene3D" id="2.60.120.1140">
    <property type="entry name" value="Protein of unknown function DUF192"/>
    <property type="match status" value="1"/>
</dbReference>
<protein>
    <recommendedName>
        <fullName evidence="3">DUF192 domain-containing protein</fullName>
    </recommendedName>
</protein>
<dbReference type="InterPro" id="IPR003795">
    <property type="entry name" value="DUF192"/>
</dbReference>
<accession>A0A1T4REA6</accession>
<evidence type="ECO:0000313" key="2">
    <source>
        <dbReference type="Proteomes" id="UP000189933"/>
    </source>
</evidence>
<dbReference type="Proteomes" id="UP000189933">
    <property type="component" value="Unassembled WGS sequence"/>
</dbReference>
<reference evidence="2" key="1">
    <citation type="submission" date="2017-02" db="EMBL/GenBank/DDBJ databases">
        <authorList>
            <person name="Varghese N."/>
            <person name="Submissions S."/>
        </authorList>
    </citation>
    <scope>NUCLEOTIDE SEQUENCE [LARGE SCALE GENOMIC DNA]</scope>
    <source>
        <strain evidence="2">DSM 16521</strain>
    </source>
</reference>